<dbReference type="PRINTS" id="PR01438">
    <property type="entry name" value="UNVRSLSTRESS"/>
</dbReference>
<proteinExistence type="inferred from homology"/>
<name>A0A4R5W623_9BURK</name>
<accession>A0A4R5W623</accession>
<dbReference type="Proteomes" id="UP000294829">
    <property type="component" value="Unassembled WGS sequence"/>
</dbReference>
<evidence type="ECO:0000259" key="2">
    <source>
        <dbReference type="Pfam" id="PF00582"/>
    </source>
</evidence>
<dbReference type="PANTHER" id="PTHR46268">
    <property type="entry name" value="STRESS RESPONSE PROTEIN NHAX"/>
    <property type="match status" value="1"/>
</dbReference>
<dbReference type="SUPFAM" id="SSF52402">
    <property type="entry name" value="Adenine nucleotide alpha hydrolases-like"/>
    <property type="match status" value="2"/>
</dbReference>
<dbReference type="CDD" id="cd00293">
    <property type="entry name" value="USP-like"/>
    <property type="match status" value="2"/>
</dbReference>
<dbReference type="Gene3D" id="3.40.50.12370">
    <property type="match status" value="1"/>
</dbReference>
<comment type="caution">
    <text evidence="3">The sequence shown here is derived from an EMBL/GenBank/DDBJ whole genome shotgun (WGS) entry which is preliminary data.</text>
</comment>
<evidence type="ECO:0000256" key="1">
    <source>
        <dbReference type="ARBA" id="ARBA00008791"/>
    </source>
</evidence>
<dbReference type="PANTHER" id="PTHR46268:SF15">
    <property type="entry name" value="UNIVERSAL STRESS PROTEIN HP_0031"/>
    <property type="match status" value="1"/>
</dbReference>
<organism evidence="3 4">
    <name type="scientific">Sapientia aquatica</name>
    <dbReference type="NCBI Taxonomy" id="1549640"/>
    <lineage>
        <taxon>Bacteria</taxon>
        <taxon>Pseudomonadati</taxon>
        <taxon>Pseudomonadota</taxon>
        <taxon>Betaproteobacteria</taxon>
        <taxon>Burkholderiales</taxon>
        <taxon>Oxalobacteraceae</taxon>
        <taxon>Sapientia</taxon>
    </lineage>
</organism>
<evidence type="ECO:0000313" key="4">
    <source>
        <dbReference type="Proteomes" id="UP000294829"/>
    </source>
</evidence>
<reference evidence="3 4" key="1">
    <citation type="submission" date="2019-03" db="EMBL/GenBank/DDBJ databases">
        <title>Sapientia aquatica gen. nov., sp. nov., isolated from a crater lake.</title>
        <authorList>
            <person name="Felfoldi T."/>
            <person name="Szabo A."/>
            <person name="Toth E."/>
            <person name="Schumann P."/>
            <person name="Keki Z."/>
            <person name="Marialigeti K."/>
            <person name="Mathe I."/>
        </authorList>
    </citation>
    <scope>NUCLEOTIDE SEQUENCE [LARGE SCALE GENOMIC DNA]</scope>
    <source>
        <strain evidence="3 4">SA-152</strain>
    </source>
</reference>
<protein>
    <submittedName>
        <fullName evidence="3">Universal stress protein</fullName>
    </submittedName>
</protein>
<keyword evidence="4" id="KW-1185">Reference proteome</keyword>
<dbReference type="EMBL" id="SMYL01000001">
    <property type="protein sequence ID" value="TDK68582.1"/>
    <property type="molecule type" value="Genomic_DNA"/>
</dbReference>
<dbReference type="AlphaFoldDB" id="A0A4R5W623"/>
<gene>
    <name evidence="3" type="ORF">E2I14_03310</name>
</gene>
<comment type="similarity">
    <text evidence="1">Belongs to the universal stress protein A family.</text>
</comment>
<dbReference type="OrthoDB" id="8717721at2"/>
<sequence length="299" mass="33089">MPKNMSNCFLWEFAVAYKTILVYVDDSPHLVNRVNFSAKVAQSEMAHLIGVAVTGISRLLQLPTINVDPQFAANGNPYKPEYIDQLRHNAQSALTKFKEIVKPFNLPSIETKLIDDDASDAISSQGVYADLIVLGQNDNDNPSLIAKVDFPEYVALHSSCPVLIIPCAPRTETIGDSVLIAWNGSMAASRAVRNAMPFLQRAKNVRIAIFESANTDKAKQQESCEEIVAFLERHHIQVELVRRTVVDNIGQAMLELAIEKQVDLMVMGCVAHQRWRGVLLGGSTRVILENATIPVLMSH</sequence>
<evidence type="ECO:0000313" key="3">
    <source>
        <dbReference type="EMBL" id="TDK68582.1"/>
    </source>
</evidence>
<feature type="domain" description="UspA" evidence="2">
    <location>
        <begin position="216"/>
        <end position="297"/>
    </location>
</feature>
<dbReference type="InterPro" id="IPR006015">
    <property type="entry name" value="Universal_stress_UspA"/>
</dbReference>
<dbReference type="InterPro" id="IPR006016">
    <property type="entry name" value="UspA"/>
</dbReference>
<dbReference type="Pfam" id="PF00582">
    <property type="entry name" value="Usp"/>
    <property type="match status" value="1"/>
</dbReference>